<evidence type="ECO:0000256" key="2">
    <source>
        <dbReference type="ARBA" id="ARBA00022618"/>
    </source>
</evidence>
<comment type="function">
    <text evidence="5">Participates in chromosomal partition during cell division. May act via the formation of a condensin-like complex containing Smc and ScpA that pull DNA away from mid-cell into both cell halves.</text>
</comment>
<protein>
    <recommendedName>
        <fullName evidence="5">Segregation and condensation protein B</fullName>
    </recommendedName>
</protein>
<dbReference type="PANTHER" id="PTHR34298:SF2">
    <property type="entry name" value="SEGREGATION AND CONDENSATION PROTEIN B"/>
    <property type="match status" value="1"/>
</dbReference>
<keyword evidence="2 5" id="KW-0132">Cell division</keyword>
<dbReference type="GO" id="GO:0051301">
    <property type="term" value="P:cell division"/>
    <property type="evidence" value="ECO:0007669"/>
    <property type="project" value="UniProtKB-KW"/>
</dbReference>
<dbReference type="SUPFAM" id="SSF46785">
    <property type="entry name" value="Winged helix' DNA-binding domain"/>
    <property type="match status" value="2"/>
</dbReference>
<evidence type="ECO:0000256" key="5">
    <source>
        <dbReference type="HAMAP-Rule" id="MF_01804"/>
    </source>
</evidence>
<proteinExistence type="inferred from homology"/>
<dbReference type="EMBL" id="FLUN01000001">
    <property type="protein sequence ID" value="SBW04639.1"/>
    <property type="molecule type" value="Genomic_DNA"/>
</dbReference>
<dbReference type="Gene3D" id="1.10.10.10">
    <property type="entry name" value="Winged helix-like DNA-binding domain superfamily/Winged helix DNA-binding domain"/>
    <property type="match status" value="2"/>
</dbReference>
<evidence type="ECO:0000313" key="6">
    <source>
        <dbReference type="EMBL" id="SBW04639.1"/>
    </source>
</evidence>
<gene>
    <name evidence="5 6" type="primary">scpB</name>
    <name evidence="6" type="ORF">KL86CLO1_11931</name>
</gene>
<evidence type="ECO:0000256" key="3">
    <source>
        <dbReference type="ARBA" id="ARBA00022829"/>
    </source>
</evidence>
<comment type="subunit">
    <text evidence="5">Homodimer. Homodimerization may be required to stabilize the binding of ScpA to the Smc head domains. Component of a cohesin-like complex composed of ScpA, ScpB and the Smc homodimer, in which ScpA and ScpB bind to the head domain of Smc. The presence of the three proteins is required for the association of the complex with DNA.</text>
</comment>
<dbReference type="InterPro" id="IPR005234">
    <property type="entry name" value="ScpB_csome_segregation"/>
</dbReference>
<name>A0A212JYX4_9FIRM</name>
<evidence type="ECO:0000256" key="1">
    <source>
        <dbReference type="ARBA" id="ARBA00022490"/>
    </source>
</evidence>
<sequence length="230" mass="25743">MEVKEMESAIEGILFAAGDAVGVERICMTLEADRATVDAVCQRLADYYSYERRGIRLIRLENSYQLCSAPEYADYIRKAFESRRPARLSQSALEVMAIIAYYQPATRAYVDQIRGVDSSYTVGLLLERDLIEECGRLAVPGRPILYRTTQTFLRSFGLSNLEELPELPSASAEDGQITMEMQMAVERMKAEQEQVETGTPEGVSTDEELLAAAVEYVKQEAGHEDSGEEE</sequence>
<comment type="subcellular location">
    <subcellularLocation>
        <location evidence="5">Cytoplasm</location>
    </subcellularLocation>
    <text evidence="5">Associated with two foci at the outer edges of the nucleoid region in young cells, and at four foci within both cell halves in older cells.</text>
</comment>
<dbReference type="InterPro" id="IPR036390">
    <property type="entry name" value="WH_DNA-bd_sf"/>
</dbReference>
<dbReference type="GO" id="GO:0051304">
    <property type="term" value="P:chromosome separation"/>
    <property type="evidence" value="ECO:0007669"/>
    <property type="project" value="InterPro"/>
</dbReference>
<reference evidence="6" key="1">
    <citation type="submission" date="2016-04" db="EMBL/GenBank/DDBJ databases">
        <authorList>
            <person name="Evans L.H."/>
            <person name="Alamgir A."/>
            <person name="Owens N."/>
            <person name="Weber N.D."/>
            <person name="Virtaneva K."/>
            <person name="Barbian K."/>
            <person name="Babar A."/>
            <person name="Rosenke K."/>
        </authorList>
    </citation>
    <scope>NUCLEOTIDE SEQUENCE</scope>
    <source>
        <strain evidence="6">86</strain>
    </source>
</reference>
<dbReference type="PANTHER" id="PTHR34298">
    <property type="entry name" value="SEGREGATION AND CONDENSATION PROTEIN B"/>
    <property type="match status" value="1"/>
</dbReference>
<dbReference type="InterPro" id="IPR036388">
    <property type="entry name" value="WH-like_DNA-bd_sf"/>
</dbReference>
<dbReference type="AlphaFoldDB" id="A0A212JYX4"/>
<keyword evidence="1 5" id="KW-0963">Cytoplasm</keyword>
<accession>A0A212JYX4</accession>
<dbReference type="NCBIfam" id="TIGR00281">
    <property type="entry name" value="SMC-Scp complex subunit ScpB"/>
    <property type="match status" value="1"/>
</dbReference>
<organism evidence="6">
    <name type="scientific">uncultured Eubacteriales bacterium</name>
    <dbReference type="NCBI Taxonomy" id="172733"/>
    <lineage>
        <taxon>Bacteria</taxon>
        <taxon>Bacillati</taxon>
        <taxon>Bacillota</taxon>
        <taxon>Clostridia</taxon>
        <taxon>Eubacteriales</taxon>
        <taxon>environmental samples</taxon>
    </lineage>
</organism>
<dbReference type="GO" id="GO:0005737">
    <property type="term" value="C:cytoplasm"/>
    <property type="evidence" value="ECO:0007669"/>
    <property type="project" value="UniProtKB-SubCell"/>
</dbReference>
<dbReference type="Pfam" id="PF04079">
    <property type="entry name" value="SMC_ScpB"/>
    <property type="match status" value="1"/>
</dbReference>
<comment type="similarity">
    <text evidence="5">Belongs to the ScpB family.</text>
</comment>
<keyword evidence="4 5" id="KW-0131">Cell cycle</keyword>
<evidence type="ECO:0000256" key="4">
    <source>
        <dbReference type="ARBA" id="ARBA00023306"/>
    </source>
</evidence>
<dbReference type="HAMAP" id="MF_01804">
    <property type="entry name" value="ScpB"/>
    <property type="match status" value="1"/>
</dbReference>
<dbReference type="GO" id="GO:0006260">
    <property type="term" value="P:DNA replication"/>
    <property type="evidence" value="ECO:0007669"/>
    <property type="project" value="UniProtKB-UniRule"/>
</dbReference>
<keyword evidence="3 5" id="KW-0159">Chromosome partition</keyword>